<comment type="catalytic activity">
    <reaction evidence="8 11">
        <text>thymidine + ATP = dTMP + ADP + H(+)</text>
        <dbReference type="Rhea" id="RHEA:19129"/>
        <dbReference type="ChEBI" id="CHEBI:15378"/>
        <dbReference type="ChEBI" id="CHEBI:17748"/>
        <dbReference type="ChEBI" id="CHEBI:30616"/>
        <dbReference type="ChEBI" id="CHEBI:63528"/>
        <dbReference type="ChEBI" id="CHEBI:456216"/>
        <dbReference type="EC" id="2.7.1.21"/>
    </reaction>
</comment>
<evidence type="ECO:0000313" key="13">
    <source>
        <dbReference type="EMBL" id="TCG11929.1"/>
    </source>
</evidence>
<dbReference type="Gene3D" id="3.30.60.20">
    <property type="match status" value="1"/>
</dbReference>
<dbReference type="GO" id="GO:0005524">
    <property type="term" value="F:ATP binding"/>
    <property type="evidence" value="ECO:0007669"/>
    <property type="project" value="UniProtKB-UniRule"/>
</dbReference>
<dbReference type="GO" id="GO:0071897">
    <property type="term" value="P:DNA biosynthetic process"/>
    <property type="evidence" value="ECO:0007669"/>
    <property type="project" value="UniProtKB-KW"/>
</dbReference>
<dbReference type="PIRSF" id="PIRSF035805">
    <property type="entry name" value="TK_cell"/>
    <property type="match status" value="1"/>
</dbReference>
<keyword evidence="5 8" id="KW-0547">Nucleotide-binding</keyword>
<keyword evidence="6 8" id="KW-0418">Kinase</keyword>
<feature type="binding site" evidence="8">
    <location>
        <begin position="88"/>
        <end position="91"/>
    </location>
    <ligand>
        <name>ATP</name>
        <dbReference type="ChEBI" id="CHEBI:30616"/>
    </ligand>
</feature>
<evidence type="ECO:0000256" key="2">
    <source>
        <dbReference type="ARBA" id="ARBA00012118"/>
    </source>
</evidence>
<dbReference type="GO" id="GO:0004797">
    <property type="term" value="F:thymidine kinase activity"/>
    <property type="evidence" value="ECO:0007669"/>
    <property type="project" value="UniProtKB-UniRule"/>
</dbReference>
<dbReference type="PANTHER" id="PTHR11441">
    <property type="entry name" value="THYMIDINE KINASE"/>
    <property type="match status" value="1"/>
</dbReference>
<keyword evidence="4 8" id="KW-0808">Transferase</keyword>
<dbReference type="InterPro" id="IPR001267">
    <property type="entry name" value="Thymidine_kinase"/>
</dbReference>
<evidence type="ECO:0000256" key="12">
    <source>
        <dbReference type="RuleBase" id="RU004165"/>
    </source>
</evidence>
<dbReference type="PANTHER" id="PTHR11441:SF0">
    <property type="entry name" value="THYMIDINE KINASE, CYTOSOLIC"/>
    <property type="match status" value="1"/>
</dbReference>
<evidence type="ECO:0000256" key="8">
    <source>
        <dbReference type="HAMAP-Rule" id="MF_00124"/>
    </source>
</evidence>
<dbReference type="Pfam" id="PF00265">
    <property type="entry name" value="TK"/>
    <property type="match status" value="1"/>
</dbReference>
<evidence type="ECO:0000256" key="6">
    <source>
        <dbReference type="ARBA" id="ARBA00022777"/>
    </source>
</evidence>
<dbReference type="SUPFAM" id="SSF57716">
    <property type="entry name" value="Glucocorticoid receptor-like (DNA-binding domain)"/>
    <property type="match status" value="1"/>
</dbReference>
<keyword evidence="8" id="KW-0963">Cytoplasm</keyword>
<evidence type="ECO:0000256" key="4">
    <source>
        <dbReference type="ARBA" id="ARBA00022679"/>
    </source>
</evidence>
<evidence type="ECO:0000256" key="7">
    <source>
        <dbReference type="ARBA" id="ARBA00022840"/>
    </source>
</evidence>
<dbReference type="NCBIfam" id="NF003296">
    <property type="entry name" value="PRK04296.1-1"/>
    <property type="match status" value="1"/>
</dbReference>
<accession>A0A4R0XMJ1</accession>
<dbReference type="GO" id="GO:0008270">
    <property type="term" value="F:zinc ion binding"/>
    <property type="evidence" value="ECO:0007669"/>
    <property type="project" value="UniProtKB-UniRule"/>
</dbReference>
<dbReference type="Gene3D" id="3.40.50.300">
    <property type="entry name" value="P-loop containing nucleotide triphosphate hydrolases"/>
    <property type="match status" value="1"/>
</dbReference>
<keyword evidence="3 8" id="KW-0237">DNA synthesis</keyword>
<dbReference type="Proteomes" id="UP000294192">
    <property type="component" value="Unassembled WGS sequence"/>
</dbReference>
<evidence type="ECO:0000256" key="10">
    <source>
        <dbReference type="PIRSR" id="PIRSR035805-2"/>
    </source>
</evidence>
<keyword evidence="8" id="KW-0862">Zinc</keyword>
<evidence type="ECO:0000256" key="9">
    <source>
        <dbReference type="PIRSR" id="PIRSR035805-1"/>
    </source>
</evidence>
<feature type="binding site" evidence="8">
    <location>
        <begin position="15"/>
        <end position="22"/>
    </location>
    <ligand>
        <name>ATP</name>
        <dbReference type="ChEBI" id="CHEBI:30616"/>
    </ligand>
</feature>
<evidence type="ECO:0000256" key="3">
    <source>
        <dbReference type="ARBA" id="ARBA00022634"/>
    </source>
</evidence>
<dbReference type="GO" id="GO:0005829">
    <property type="term" value="C:cytosol"/>
    <property type="evidence" value="ECO:0007669"/>
    <property type="project" value="TreeGrafter"/>
</dbReference>
<evidence type="ECO:0000256" key="5">
    <source>
        <dbReference type="ARBA" id="ARBA00022741"/>
    </source>
</evidence>
<comment type="subcellular location">
    <subcellularLocation>
        <location evidence="8">Cytoplasm</location>
    </subcellularLocation>
</comment>
<dbReference type="EC" id="2.7.1.21" evidence="2 8"/>
<comment type="subunit">
    <text evidence="8">Homotetramer.</text>
</comment>
<evidence type="ECO:0000313" key="14">
    <source>
        <dbReference type="Proteomes" id="UP000294192"/>
    </source>
</evidence>
<feature type="active site" description="Proton acceptor" evidence="8 9">
    <location>
        <position position="89"/>
    </location>
</feature>
<feature type="binding site" evidence="10">
    <location>
        <begin position="165"/>
        <end position="168"/>
    </location>
    <ligand>
        <name>substrate</name>
    </ligand>
</feature>
<feature type="binding site" evidence="10">
    <location>
        <position position="172"/>
    </location>
    <ligand>
        <name>substrate</name>
    </ligand>
</feature>
<organism evidence="13 14">
    <name type="scientific">Mycoplasma marinum</name>
    <dbReference type="NCBI Taxonomy" id="1937190"/>
    <lineage>
        <taxon>Bacteria</taxon>
        <taxon>Bacillati</taxon>
        <taxon>Mycoplasmatota</taxon>
        <taxon>Mollicutes</taxon>
        <taxon>Mycoplasmataceae</taxon>
        <taxon>Mycoplasma</taxon>
    </lineage>
</organism>
<evidence type="ECO:0000256" key="11">
    <source>
        <dbReference type="RuleBase" id="RU000544"/>
    </source>
</evidence>
<dbReference type="EMBL" id="PSZO01000002">
    <property type="protein sequence ID" value="TCG11929.1"/>
    <property type="molecule type" value="Genomic_DNA"/>
</dbReference>
<comment type="similarity">
    <text evidence="1 8 12">Belongs to the thymidine kinase family.</text>
</comment>
<dbReference type="HAMAP" id="MF_00124">
    <property type="entry name" value="Thymidine_kinase"/>
    <property type="match status" value="1"/>
</dbReference>
<dbReference type="AlphaFoldDB" id="A0A4R0XMJ1"/>
<dbReference type="RefSeq" id="WP_131598420.1">
    <property type="nucleotide sequence ID" value="NZ_CBDBYK010000005.1"/>
</dbReference>
<feature type="binding site" evidence="8">
    <location>
        <position position="145"/>
    </location>
    <ligand>
        <name>Zn(2+)</name>
        <dbReference type="ChEBI" id="CHEBI:29105"/>
    </ligand>
</feature>
<sequence>MYRVFAEGHIEVITGPMFSGKSEELIKRIKTLGFAKVKTLVIKPSIDDRWEKGKIISRAGVSVDTTQAKTAKEILEYWDESYKAIAIDEAQFFGKEIVDIAVNLANQGVRVIVSCLDTDFQGKPFASSPQLLSVAEFVSKLQAVCFQCGYAASMTYRKTDSQETVVVGDKEYEARCRSCHFKGTNEKKNDAQ</sequence>
<keyword evidence="8" id="KW-0479">Metal-binding</keyword>
<dbReference type="InterPro" id="IPR027417">
    <property type="entry name" value="P-loop_NTPase"/>
</dbReference>
<dbReference type="OrthoDB" id="9781579at2"/>
<reference evidence="13 14" key="1">
    <citation type="submission" date="2018-02" db="EMBL/GenBank/DDBJ databases">
        <title>Mycoplasma marinum and Mycoplasma todarodis sp. nov., moderately halophilic and psychrotolerant mycoplasmas isolated from cephalopods.</title>
        <authorList>
            <person name="Viver T."/>
        </authorList>
    </citation>
    <scope>NUCLEOTIDE SEQUENCE [LARGE SCALE GENOMIC DNA]</scope>
    <source>
        <strain evidence="13 14">PE</strain>
    </source>
</reference>
<evidence type="ECO:0000256" key="1">
    <source>
        <dbReference type="ARBA" id="ARBA00007587"/>
    </source>
</evidence>
<proteinExistence type="inferred from homology"/>
<feature type="binding site" evidence="8">
    <location>
        <position position="179"/>
    </location>
    <ligand>
        <name>Zn(2+)</name>
        <dbReference type="ChEBI" id="CHEBI:29105"/>
    </ligand>
</feature>
<name>A0A4R0XMJ1_9MOLU</name>
<keyword evidence="14" id="KW-1185">Reference proteome</keyword>
<feature type="binding site" evidence="8">
    <location>
        <position position="148"/>
    </location>
    <ligand>
        <name>Zn(2+)</name>
        <dbReference type="ChEBI" id="CHEBI:29105"/>
    </ligand>
</feature>
<dbReference type="SUPFAM" id="SSF52540">
    <property type="entry name" value="P-loop containing nucleoside triphosphate hydrolases"/>
    <property type="match status" value="1"/>
</dbReference>
<feature type="binding site" evidence="8">
    <location>
        <position position="176"/>
    </location>
    <ligand>
        <name>Zn(2+)</name>
        <dbReference type="ChEBI" id="CHEBI:29105"/>
    </ligand>
</feature>
<gene>
    <name evidence="8" type="primary">tdk</name>
    <name evidence="13" type="ORF">C4B24_00840</name>
</gene>
<protein>
    <recommendedName>
        <fullName evidence="2 8">Thymidine kinase</fullName>
        <ecNumber evidence="2 8">2.7.1.21</ecNumber>
    </recommendedName>
</protein>
<comment type="caution">
    <text evidence="13">The sequence shown here is derived from an EMBL/GenBank/DDBJ whole genome shotgun (WGS) entry which is preliminary data.</text>
</comment>
<dbReference type="GO" id="GO:0046104">
    <property type="term" value="P:thymidine metabolic process"/>
    <property type="evidence" value="ECO:0007669"/>
    <property type="project" value="TreeGrafter"/>
</dbReference>
<keyword evidence="7 8" id="KW-0067">ATP-binding</keyword>